<keyword evidence="2" id="KW-1185">Reference proteome</keyword>
<sequence>MSRLRDEVAAALTFQTYPAAPEISGVWTFPLRKLRGENGAFMEVLRLGEEGVQGLPGLFTPRQFSVSWAAPGRLNAFHLHPLAEQNELWCVLAGQLLVWLVDVRAESASSGVRRSMILSGEAPTLLMIPSGVAHGFRAGPQGATLLYAVDAQFDPAHPNEGRLPWDFFGPELWEEDRG</sequence>
<reference evidence="1 2" key="1">
    <citation type="submission" date="2020-08" db="EMBL/GenBank/DDBJ databases">
        <title>Genomic Encyclopedia of Type Strains, Phase IV (KMG-IV): sequencing the most valuable type-strain genomes for metagenomic binning, comparative biology and taxonomic classification.</title>
        <authorList>
            <person name="Goeker M."/>
        </authorList>
    </citation>
    <scope>NUCLEOTIDE SEQUENCE [LARGE SCALE GENOMIC DNA]</scope>
    <source>
        <strain evidence="1 2">DSM 105434</strain>
    </source>
</reference>
<dbReference type="Proteomes" id="UP000536909">
    <property type="component" value="Unassembled WGS sequence"/>
</dbReference>
<dbReference type="SUPFAM" id="SSF51182">
    <property type="entry name" value="RmlC-like cupins"/>
    <property type="match status" value="1"/>
</dbReference>
<comment type="caution">
    <text evidence="1">The sequence shown here is derived from an EMBL/GenBank/DDBJ whole genome shotgun (WGS) entry which is preliminary data.</text>
</comment>
<dbReference type="PANTHER" id="PTHR21047">
    <property type="entry name" value="DTDP-6-DEOXY-D-GLUCOSE-3,5 EPIMERASE"/>
    <property type="match status" value="1"/>
</dbReference>
<dbReference type="Gene3D" id="2.60.120.10">
    <property type="entry name" value="Jelly Rolls"/>
    <property type="match status" value="1"/>
</dbReference>
<dbReference type="PANTHER" id="PTHR21047:SF2">
    <property type="entry name" value="THYMIDINE DIPHOSPHO-4-KETO-RHAMNOSE 3,5-EPIMERASE"/>
    <property type="match status" value="1"/>
</dbReference>
<dbReference type="InterPro" id="IPR000888">
    <property type="entry name" value="RmlC-like"/>
</dbReference>
<organism evidence="1 2">
    <name type="scientific">Deinococcus metallilatus</name>
    <dbReference type="NCBI Taxonomy" id="1211322"/>
    <lineage>
        <taxon>Bacteria</taxon>
        <taxon>Thermotogati</taxon>
        <taxon>Deinococcota</taxon>
        <taxon>Deinococci</taxon>
        <taxon>Deinococcales</taxon>
        <taxon>Deinococcaceae</taxon>
        <taxon>Deinococcus</taxon>
    </lineage>
</organism>
<dbReference type="InterPro" id="IPR011051">
    <property type="entry name" value="RmlC_Cupin_sf"/>
</dbReference>
<evidence type="ECO:0000313" key="2">
    <source>
        <dbReference type="Proteomes" id="UP000536909"/>
    </source>
</evidence>
<name>A0ABR6N181_9DEIO</name>
<dbReference type="GO" id="GO:0008830">
    <property type="term" value="F:dTDP-4-dehydrorhamnose 3,5-epimerase activity"/>
    <property type="evidence" value="ECO:0007669"/>
    <property type="project" value="UniProtKB-EC"/>
</dbReference>
<evidence type="ECO:0000313" key="1">
    <source>
        <dbReference type="EMBL" id="MBB5296967.1"/>
    </source>
</evidence>
<keyword evidence="1" id="KW-0413">Isomerase</keyword>
<accession>A0ABR6N181</accession>
<dbReference type="EC" id="5.1.3.13" evidence="1"/>
<dbReference type="RefSeq" id="WP_146719729.1">
    <property type="nucleotide sequence ID" value="NZ_BSUI01000011.1"/>
</dbReference>
<protein>
    <submittedName>
        <fullName evidence="1">dTDP-4-dehydrorhamnose 3,5-epimerase</fullName>
        <ecNumber evidence="1">5.1.3.13</ecNumber>
    </submittedName>
</protein>
<proteinExistence type="predicted"/>
<gene>
    <name evidence="1" type="ORF">HNQ10_003827</name>
</gene>
<dbReference type="EMBL" id="JACHFV010000015">
    <property type="protein sequence ID" value="MBB5296967.1"/>
    <property type="molecule type" value="Genomic_DNA"/>
</dbReference>
<dbReference type="InterPro" id="IPR014710">
    <property type="entry name" value="RmlC-like_jellyroll"/>
</dbReference>
<dbReference type="Pfam" id="PF00908">
    <property type="entry name" value="dTDP_sugar_isom"/>
    <property type="match status" value="1"/>
</dbReference>